<accession>A0A699ZIR3</accession>
<dbReference type="AlphaFoldDB" id="A0A699ZIR3"/>
<organism evidence="2 3">
    <name type="scientific">Haematococcus lacustris</name>
    <name type="common">Green alga</name>
    <name type="synonym">Haematococcus pluvialis</name>
    <dbReference type="NCBI Taxonomy" id="44745"/>
    <lineage>
        <taxon>Eukaryota</taxon>
        <taxon>Viridiplantae</taxon>
        <taxon>Chlorophyta</taxon>
        <taxon>core chlorophytes</taxon>
        <taxon>Chlorophyceae</taxon>
        <taxon>CS clade</taxon>
        <taxon>Chlamydomonadales</taxon>
        <taxon>Haematococcaceae</taxon>
        <taxon>Haematococcus</taxon>
    </lineage>
</organism>
<dbReference type="Proteomes" id="UP000485058">
    <property type="component" value="Unassembled WGS sequence"/>
</dbReference>
<reference evidence="2 3" key="1">
    <citation type="submission" date="2020-02" db="EMBL/GenBank/DDBJ databases">
        <title>Draft genome sequence of Haematococcus lacustris strain NIES-144.</title>
        <authorList>
            <person name="Morimoto D."/>
            <person name="Nakagawa S."/>
            <person name="Yoshida T."/>
            <person name="Sawayama S."/>
        </authorList>
    </citation>
    <scope>NUCLEOTIDE SEQUENCE [LARGE SCALE GENOMIC DNA]</scope>
    <source>
        <strain evidence="2 3">NIES-144</strain>
    </source>
</reference>
<feature type="region of interest" description="Disordered" evidence="1">
    <location>
        <begin position="35"/>
        <end position="79"/>
    </location>
</feature>
<feature type="compositionally biased region" description="Polar residues" evidence="1">
    <location>
        <begin position="60"/>
        <end position="70"/>
    </location>
</feature>
<proteinExistence type="predicted"/>
<protein>
    <submittedName>
        <fullName evidence="2">Uncharacterized protein</fullName>
    </submittedName>
</protein>
<dbReference type="EMBL" id="BLLF01001737">
    <property type="protein sequence ID" value="GFH20980.1"/>
    <property type="molecule type" value="Genomic_DNA"/>
</dbReference>
<gene>
    <name evidence="2" type="ORF">HaLaN_18192</name>
</gene>
<name>A0A699ZIR3_HAELA</name>
<keyword evidence="3" id="KW-1185">Reference proteome</keyword>
<sequence length="79" mass="8310">MENEVAELQVKPAQLDHSVAAVDLSTDRLVADVLHSAMKATQHPQQSQSSGPPPGPSGGAHTTSSYLPQSDQEHIRNAG</sequence>
<evidence type="ECO:0000256" key="1">
    <source>
        <dbReference type="SAM" id="MobiDB-lite"/>
    </source>
</evidence>
<evidence type="ECO:0000313" key="3">
    <source>
        <dbReference type="Proteomes" id="UP000485058"/>
    </source>
</evidence>
<evidence type="ECO:0000313" key="2">
    <source>
        <dbReference type="EMBL" id="GFH20980.1"/>
    </source>
</evidence>
<comment type="caution">
    <text evidence="2">The sequence shown here is derived from an EMBL/GenBank/DDBJ whole genome shotgun (WGS) entry which is preliminary data.</text>
</comment>
<feature type="non-terminal residue" evidence="2">
    <location>
        <position position="1"/>
    </location>
</feature>